<gene>
    <name evidence="5" type="primary">LOC107125163</name>
</gene>
<dbReference type="RefSeq" id="XP_015284100.1">
    <property type="nucleotide sequence ID" value="XM_015428614.1"/>
</dbReference>
<proteinExistence type="predicted"/>
<organism evidence="4 5">
    <name type="scientific">Gekko japonicus</name>
    <name type="common">Schlegel's Japanese gecko</name>
    <dbReference type="NCBI Taxonomy" id="146911"/>
    <lineage>
        <taxon>Eukaryota</taxon>
        <taxon>Metazoa</taxon>
        <taxon>Chordata</taxon>
        <taxon>Craniata</taxon>
        <taxon>Vertebrata</taxon>
        <taxon>Euteleostomi</taxon>
        <taxon>Lepidosauria</taxon>
        <taxon>Squamata</taxon>
        <taxon>Bifurcata</taxon>
        <taxon>Gekkota</taxon>
        <taxon>Gekkonidae</taxon>
        <taxon>Gekkoninae</taxon>
        <taxon>Gekko</taxon>
    </lineage>
</organism>
<keyword evidence="4" id="KW-1185">Reference proteome</keyword>
<dbReference type="Pfam" id="PF24310">
    <property type="entry name" value="THSD1_D2"/>
    <property type="match status" value="1"/>
</dbReference>
<dbReference type="InterPro" id="IPR056217">
    <property type="entry name" value="THSD1_N"/>
</dbReference>
<name>A0ABM1LDR3_GEKJA</name>
<dbReference type="InterPro" id="IPR038877">
    <property type="entry name" value="THSD1"/>
</dbReference>
<dbReference type="Pfam" id="PF24306">
    <property type="entry name" value="THSD1_N"/>
    <property type="match status" value="1"/>
</dbReference>
<dbReference type="Proteomes" id="UP000694871">
    <property type="component" value="Unplaced"/>
</dbReference>
<sequence length="321" mass="36359">LGAMEYLLLEQPTHVALSNSTISLEFHHYYDGNVTLKNVSILLLEAGTNQTVAKKQLSQNQYQDIVVFECYHFKSVGSYWFRMVSEISNSSSTWWNEESLPLVVKWPEFHIDLRRTPERLGNSLQLGLFTSEYLCPMNKTVISLDVILTSSLYDLGKLISDETVGLRTYKELSLSRSQWVTVDCHVVGQLQLAYVAALLKSTTKHSIIASTGPVDLMHRFGYKILVTQETMCESSVVVSVIPPPCTSAGGHIVVFKEPLEPPSQKAPRIQERILNPEDNQIEFNCTLFDEGTNKYCFEFRRSSRTDSLPQAKECVLILRNI</sequence>
<protein>
    <submittedName>
        <fullName evidence="5">Thrombospondin type-1 domain-containing protein 1-like</fullName>
    </submittedName>
</protein>
<feature type="domain" description="THSD1 N-terminal" evidence="1">
    <location>
        <begin position="6"/>
        <end position="101"/>
    </location>
</feature>
<dbReference type="GeneID" id="107125163"/>
<feature type="domain" description="THSD1 third Ig-like" evidence="3">
    <location>
        <begin position="221"/>
        <end position="319"/>
    </location>
</feature>
<dbReference type="Pfam" id="PF24311">
    <property type="entry name" value="THSD1_D3"/>
    <property type="match status" value="1"/>
</dbReference>
<evidence type="ECO:0000313" key="4">
    <source>
        <dbReference type="Proteomes" id="UP000694871"/>
    </source>
</evidence>
<evidence type="ECO:0000259" key="3">
    <source>
        <dbReference type="Pfam" id="PF24311"/>
    </source>
</evidence>
<feature type="domain" description="THSD1 second Ig-like" evidence="2">
    <location>
        <begin position="107"/>
        <end position="214"/>
    </location>
</feature>
<reference evidence="5" key="1">
    <citation type="submission" date="2025-08" db="UniProtKB">
        <authorList>
            <consortium name="RefSeq"/>
        </authorList>
    </citation>
    <scope>IDENTIFICATION</scope>
</reference>
<feature type="non-terminal residue" evidence="5">
    <location>
        <position position="321"/>
    </location>
</feature>
<accession>A0ABM1LDR3</accession>
<dbReference type="InterPro" id="IPR056218">
    <property type="entry name" value="THSD1_D2"/>
</dbReference>
<feature type="non-terminal residue" evidence="5">
    <location>
        <position position="1"/>
    </location>
</feature>
<evidence type="ECO:0000259" key="2">
    <source>
        <dbReference type="Pfam" id="PF24310"/>
    </source>
</evidence>
<evidence type="ECO:0000313" key="5">
    <source>
        <dbReference type="RefSeq" id="XP_015284100.1"/>
    </source>
</evidence>
<dbReference type="PANTHER" id="PTHR16311:SF3">
    <property type="entry name" value="THROMBOSPONDIN TYPE-1 DOMAIN-CONTAINING PROTEIN 1"/>
    <property type="match status" value="1"/>
</dbReference>
<evidence type="ECO:0000259" key="1">
    <source>
        <dbReference type="Pfam" id="PF24306"/>
    </source>
</evidence>
<dbReference type="PANTHER" id="PTHR16311">
    <property type="entry name" value="THROMBOSPONDIN TYPE I DOMAIN-CONTAINING 1"/>
    <property type="match status" value="1"/>
</dbReference>
<dbReference type="InterPro" id="IPR056219">
    <property type="entry name" value="THSD1_D3"/>
</dbReference>